<evidence type="ECO:0000313" key="2">
    <source>
        <dbReference type="Proteomes" id="UP000260823"/>
    </source>
</evidence>
<dbReference type="EMBL" id="QWDE01000001">
    <property type="protein sequence ID" value="RFZ85368.1"/>
    <property type="molecule type" value="Genomic_DNA"/>
</dbReference>
<evidence type="ECO:0000313" key="1">
    <source>
        <dbReference type="EMBL" id="RFZ85368.1"/>
    </source>
</evidence>
<proteinExistence type="predicted"/>
<reference evidence="1 2" key="1">
    <citation type="submission" date="2018-08" db="EMBL/GenBank/DDBJ databases">
        <title>Mucilaginibacter terrae sp. nov., isolated from manganese diggings.</title>
        <authorList>
            <person name="Huang Y."/>
            <person name="Zhou Z."/>
        </authorList>
    </citation>
    <scope>NUCLEOTIDE SEQUENCE [LARGE SCALE GENOMIC DNA]</scope>
    <source>
        <strain evidence="1 2">ZH6</strain>
    </source>
</reference>
<comment type="caution">
    <text evidence="1">The sequence shown here is derived from an EMBL/GenBank/DDBJ whole genome shotgun (WGS) entry which is preliminary data.</text>
</comment>
<dbReference type="AlphaFoldDB" id="A0A3E2NWI6"/>
<keyword evidence="2" id="KW-1185">Reference proteome</keyword>
<protein>
    <submittedName>
        <fullName evidence="1">Uncharacterized protein</fullName>
    </submittedName>
</protein>
<gene>
    <name evidence="1" type="ORF">DYU05_07155</name>
</gene>
<dbReference type="Proteomes" id="UP000260823">
    <property type="component" value="Unassembled WGS sequence"/>
</dbReference>
<name>A0A3E2NWI6_9SPHI</name>
<organism evidence="1 2">
    <name type="scientific">Mucilaginibacter terrenus</name>
    <dbReference type="NCBI Taxonomy" id="2482727"/>
    <lineage>
        <taxon>Bacteria</taxon>
        <taxon>Pseudomonadati</taxon>
        <taxon>Bacteroidota</taxon>
        <taxon>Sphingobacteriia</taxon>
        <taxon>Sphingobacteriales</taxon>
        <taxon>Sphingobacteriaceae</taxon>
        <taxon>Mucilaginibacter</taxon>
    </lineage>
</organism>
<accession>A0A3E2NWI6</accession>
<sequence length="65" mass="7223">MFWHSFGYKPNMKVVHLNAGTPVKTTTNAIVDLFTKQRITLKTIHERLVAAASGTQTSQFTGFIA</sequence>